<dbReference type="EMBL" id="BARS01026362">
    <property type="protein sequence ID" value="GAG00363.1"/>
    <property type="molecule type" value="Genomic_DNA"/>
</dbReference>
<dbReference type="InterPro" id="IPR001054">
    <property type="entry name" value="A/G_cyclase"/>
</dbReference>
<dbReference type="GO" id="GO:0009190">
    <property type="term" value="P:cyclic nucleotide biosynthetic process"/>
    <property type="evidence" value="ECO:0007669"/>
    <property type="project" value="InterPro"/>
</dbReference>
<dbReference type="SUPFAM" id="SSF52540">
    <property type="entry name" value="P-loop containing nucleoside triphosphate hydrolases"/>
    <property type="match status" value="1"/>
</dbReference>
<dbReference type="InterPro" id="IPR041664">
    <property type="entry name" value="AAA_16"/>
</dbReference>
<feature type="non-terminal residue" evidence="2">
    <location>
        <position position="266"/>
    </location>
</feature>
<dbReference type="Gene3D" id="3.30.70.1230">
    <property type="entry name" value="Nucleotide cyclase"/>
    <property type="match status" value="1"/>
</dbReference>
<evidence type="ECO:0000313" key="2">
    <source>
        <dbReference type="EMBL" id="GAG00363.1"/>
    </source>
</evidence>
<dbReference type="SMART" id="SM00044">
    <property type="entry name" value="CYCc"/>
    <property type="match status" value="1"/>
</dbReference>
<sequence length="266" mass="29197">IIMTQELPEGTVTVLFSDVVGSTDLTTRRGDEAAQEILRAQRDLTRQKVEEHSGHEVKSIGDGFMVAFASARRAVACAVGIQRALEEHNRSQPLDEQVLVRIGMNTGEVLQEEADLFGETVNAAARIAAKAKGGQILVSDATKGVLGRAKDVELVDRGRFRLKGFPERWRLFEVIWQEEKPAVGPALVERTPFVGREAERSELRRLLDQVAGRRGALVMVGGEPGVGKTRLAEELAAEARQRGLLTLTGRCYEMEGAPPYIPFVEI</sequence>
<dbReference type="GO" id="GO:0035556">
    <property type="term" value="P:intracellular signal transduction"/>
    <property type="evidence" value="ECO:0007669"/>
    <property type="project" value="InterPro"/>
</dbReference>
<dbReference type="Pfam" id="PF00211">
    <property type="entry name" value="Guanylate_cyc"/>
    <property type="match status" value="1"/>
</dbReference>
<dbReference type="InterPro" id="IPR029787">
    <property type="entry name" value="Nucleotide_cyclase"/>
</dbReference>
<dbReference type="AlphaFoldDB" id="X0UJ15"/>
<organism evidence="2">
    <name type="scientific">marine sediment metagenome</name>
    <dbReference type="NCBI Taxonomy" id="412755"/>
    <lineage>
        <taxon>unclassified sequences</taxon>
        <taxon>metagenomes</taxon>
        <taxon>ecological metagenomes</taxon>
    </lineage>
</organism>
<comment type="caution">
    <text evidence="2">The sequence shown here is derived from an EMBL/GenBank/DDBJ whole genome shotgun (WGS) entry which is preliminary data.</text>
</comment>
<name>X0UJ15_9ZZZZ</name>
<reference evidence="2" key="1">
    <citation type="journal article" date="2014" name="Front. Microbiol.">
        <title>High frequency of phylogenetically diverse reductive dehalogenase-homologous genes in deep subseafloor sedimentary metagenomes.</title>
        <authorList>
            <person name="Kawai M."/>
            <person name="Futagami T."/>
            <person name="Toyoda A."/>
            <person name="Takaki Y."/>
            <person name="Nishi S."/>
            <person name="Hori S."/>
            <person name="Arai W."/>
            <person name="Tsubouchi T."/>
            <person name="Morono Y."/>
            <person name="Uchiyama I."/>
            <person name="Ito T."/>
            <person name="Fujiyama A."/>
            <person name="Inagaki F."/>
            <person name="Takami H."/>
        </authorList>
    </citation>
    <scope>NUCLEOTIDE SEQUENCE</scope>
    <source>
        <strain evidence="2">Expedition CK06-06</strain>
    </source>
</reference>
<feature type="non-terminal residue" evidence="2">
    <location>
        <position position="1"/>
    </location>
</feature>
<protein>
    <recommendedName>
        <fullName evidence="1">Guanylate cyclase domain-containing protein</fullName>
    </recommendedName>
</protein>
<dbReference type="PANTHER" id="PTHR43081:SF1">
    <property type="entry name" value="ADENYLATE CYCLASE, TERMINAL-DIFFERENTIATION SPECIFIC"/>
    <property type="match status" value="1"/>
</dbReference>
<proteinExistence type="predicted"/>
<dbReference type="Gene3D" id="3.40.50.300">
    <property type="entry name" value="P-loop containing nucleotide triphosphate hydrolases"/>
    <property type="match status" value="1"/>
</dbReference>
<dbReference type="Pfam" id="PF13191">
    <property type="entry name" value="AAA_16"/>
    <property type="match status" value="1"/>
</dbReference>
<evidence type="ECO:0000259" key="1">
    <source>
        <dbReference type="PROSITE" id="PS50125"/>
    </source>
</evidence>
<feature type="domain" description="Guanylate cyclase" evidence="1">
    <location>
        <begin position="13"/>
        <end position="128"/>
    </location>
</feature>
<dbReference type="CDD" id="cd07302">
    <property type="entry name" value="CHD"/>
    <property type="match status" value="1"/>
</dbReference>
<dbReference type="PANTHER" id="PTHR43081">
    <property type="entry name" value="ADENYLATE CYCLASE, TERMINAL-DIFFERENTIATION SPECIFIC-RELATED"/>
    <property type="match status" value="1"/>
</dbReference>
<dbReference type="InterPro" id="IPR050697">
    <property type="entry name" value="Adenylyl/Guanylyl_Cyclase_3/4"/>
</dbReference>
<dbReference type="PROSITE" id="PS50125">
    <property type="entry name" value="GUANYLATE_CYCLASE_2"/>
    <property type="match status" value="1"/>
</dbReference>
<gene>
    <name evidence="2" type="ORF">S01H1_41554</name>
</gene>
<dbReference type="InterPro" id="IPR027417">
    <property type="entry name" value="P-loop_NTPase"/>
</dbReference>
<accession>X0UJ15</accession>
<dbReference type="SUPFAM" id="SSF55073">
    <property type="entry name" value="Nucleotide cyclase"/>
    <property type="match status" value="1"/>
</dbReference>